<dbReference type="InterPro" id="IPR016169">
    <property type="entry name" value="FAD-bd_PCMH_sub2"/>
</dbReference>
<dbReference type="SUPFAM" id="SSF56176">
    <property type="entry name" value="FAD-binding/transporter-associated domain-like"/>
    <property type="match status" value="1"/>
</dbReference>
<protein>
    <submittedName>
        <fullName evidence="5">Dehydrogenase</fullName>
    </submittedName>
</protein>
<evidence type="ECO:0000259" key="4">
    <source>
        <dbReference type="PROSITE" id="PS51387"/>
    </source>
</evidence>
<dbReference type="InterPro" id="IPR002346">
    <property type="entry name" value="Mopterin_DH_FAD-bd"/>
</dbReference>
<gene>
    <name evidence="5" type="ORF">D0C37_03355</name>
</gene>
<keyword evidence="2" id="KW-0274">FAD</keyword>
<dbReference type="AlphaFoldDB" id="A0A385D602"/>
<dbReference type="GeneID" id="300113257"/>
<proteinExistence type="predicted"/>
<reference evidence="5 6" key="1">
    <citation type="submission" date="2018-08" db="EMBL/GenBank/DDBJ databases">
        <authorList>
            <person name="Ferrada E.E."/>
            <person name="Latorre B.A."/>
        </authorList>
    </citation>
    <scope>NUCLEOTIDE SEQUENCE [LARGE SCALE GENOMIC DNA]</scope>
    <source>
        <strain evidence="5 6">VK-A60T</strain>
    </source>
</reference>
<dbReference type="PANTHER" id="PTHR42659">
    <property type="entry name" value="XANTHINE DEHYDROGENASE SUBUNIT C-RELATED"/>
    <property type="match status" value="1"/>
</dbReference>
<dbReference type="InterPro" id="IPR036318">
    <property type="entry name" value="FAD-bd_PCMH-like_sf"/>
</dbReference>
<dbReference type="SUPFAM" id="SSF55447">
    <property type="entry name" value="CO dehydrogenase flavoprotein C-terminal domain-like"/>
    <property type="match status" value="1"/>
</dbReference>
<dbReference type="GO" id="GO:0016491">
    <property type="term" value="F:oxidoreductase activity"/>
    <property type="evidence" value="ECO:0007669"/>
    <property type="project" value="UniProtKB-KW"/>
</dbReference>
<dbReference type="InterPro" id="IPR051312">
    <property type="entry name" value="Diverse_Substr_Oxidored"/>
</dbReference>
<dbReference type="PANTHER" id="PTHR42659:SF2">
    <property type="entry name" value="XANTHINE DEHYDROGENASE SUBUNIT C-RELATED"/>
    <property type="match status" value="1"/>
</dbReference>
<evidence type="ECO:0000313" key="5">
    <source>
        <dbReference type="EMBL" id="AXQ53736.1"/>
    </source>
</evidence>
<keyword evidence="3" id="KW-0560">Oxidoreductase</keyword>
<dbReference type="InterPro" id="IPR036683">
    <property type="entry name" value="CO_DH_flav_C_dom_sf"/>
</dbReference>
<evidence type="ECO:0000256" key="1">
    <source>
        <dbReference type="ARBA" id="ARBA00022630"/>
    </source>
</evidence>
<keyword evidence="1" id="KW-0285">Flavoprotein</keyword>
<dbReference type="Gene3D" id="3.30.465.10">
    <property type="match status" value="1"/>
</dbReference>
<dbReference type="Pfam" id="PF00941">
    <property type="entry name" value="FAD_binding_5"/>
    <property type="match status" value="1"/>
</dbReference>
<accession>A0A385D602</accession>
<dbReference type="GO" id="GO:0071949">
    <property type="term" value="F:FAD binding"/>
    <property type="evidence" value="ECO:0007669"/>
    <property type="project" value="InterPro"/>
</dbReference>
<evidence type="ECO:0000256" key="3">
    <source>
        <dbReference type="ARBA" id="ARBA00023002"/>
    </source>
</evidence>
<feature type="domain" description="FAD-binding PCMH-type" evidence="4">
    <location>
        <begin position="14"/>
        <end position="183"/>
    </location>
</feature>
<dbReference type="InterPro" id="IPR016166">
    <property type="entry name" value="FAD-bd_PCMH"/>
</dbReference>
<name>A0A385D602_9ACTN</name>
<evidence type="ECO:0000313" key="6">
    <source>
        <dbReference type="Proteomes" id="UP000259636"/>
    </source>
</evidence>
<evidence type="ECO:0000256" key="2">
    <source>
        <dbReference type="ARBA" id="ARBA00022827"/>
    </source>
</evidence>
<dbReference type="EMBL" id="CP031742">
    <property type="protein sequence ID" value="AXQ53736.1"/>
    <property type="molecule type" value="Genomic_DNA"/>
</dbReference>
<dbReference type="KEGG" id="sky:D0C37_03355"/>
<sequence length="276" mass="29715">MLLLSHGLVAPSQRTIPPFSLSRPATLTEAVTAGSRPGAVYAQGCSDLFAQFREGLRCDTLVSLEHLPELRAVTRDGDALRIGAGVAHHDGARDRTVRATLPGLAEGWGRIANERIRRRATLGGNLMARRTRYEMSVMADALDARLDLLTAEGPRTLTAPALWERAEPPGALLTSVTVPDAAGTWFGYDRSMRPLMTAAVAVRGERVRLAVGSEYGRPYAVTTVLGADPAEAAARLPEEIGDVAGSAPYRRHLAGVLLGRLLERHVAETGREKEKR</sequence>
<dbReference type="RefSeq" id="WP_101280081.1">
    <property type="nucleotide sequence ID" value="NZ_CP031742.1"/>
</dbReference>
<organism evidence="5 6">
    <name type="scientific">Streptomyces koyangensis</name>
    <dbReference type="NCBI Taxonomy" id="188770"/>
    <lineage>
        <taxon>Bacteria</taxon>
        <taxon>Bacillati</taxon>
        <taxon>Actinomycetota</taxon>
        <taxon>Actinomycetes</taxon>
        <taxon>Kitasatosporales</taxon>
        <taxon>Streptomycetaceae</taxon>
        <taxon>Streptomyces</taxon>
        <taxon>Streptomyces aurantiacus group</taxon>
    </lineage>
</organism>
<dbReference type="Proteomes" id="UP000259636">
    <property type="component" value="Chromosome"/>
</dbReference>
<dbReference type="PROSITE" id="PS51387">
    <property type="entry name" value="FAD_PCMH"/>
    <property type="match status" value="1"/>
</dbReference>